<comment type="caution">
    <text evidence="3">The sequence shown here is derived from an EMBL/GenBank/DDBJ whole genome shotgun (WGS) entry which is preliminary data.</text>
</comment>
<evidence type="ECO:0000313" key="3">
    <source>
        <dbReference type="EMBL" id="RBP40113.1"/>
    </source>
</evidence>
<feature type="compositionally biased region" description="Basic and acidic residues" evidence="1">
    <location>
        <begin position="403"/>
        <end position="416"/>
    </location>
</feature>
<proteinExistence type="predicted"/>
<dbReference type="RefSeq" id="WP_113933074.1">
    <property type="nucleotide sequence ID" value="NZ_JACCEU010000005.1"/>
</dbReference>
<organism evidence="3 4">
    <name type="scientific">Eoetvoesiella caeni</name>
    <dbReference type="NCBI Taxonomy" id="645616"/>
    <lineage>
        <taxon>Bacteria</taxon>
        <taxon>Pseudomonadati</taxon>
        <taxon>Pseudomonadota</taxon>
        <taxon>Betaproteobacteria</taxon>
        <taxon>Burkholderiales</taxon>
        <taxon>Alcaligenaceae</taxon>
        <taxon>Eoetvoesiella</taxon>
    </lineage>
</organism>
<gene>
    <name evidence="3" type="ORF">DFR37_104210</name>
</gene>
<dbReference type="OrthoDB" id="1826980at2"/>
<dbReference type="EMBL" id="QNRQ01000004">
    <property type="protein sequence ID" value="RBP40113.1"/>
    <property type="molecule type" value="Genomic_DNA"/>
</dbReference>
<feature type="domain" description="MobA/VirD2-like nuclease" evidence="2">
    <location>
        <begin position="23"/>
        <end position="146"/>
    </location>
</feature>
<dbReference type="Proteomes" id="UP000253628">
    <property type="component" value="Unassembled WGS sequence"/>
</dbReference>
<accession>A0A366HCN6</accession>
<feature type="compositionally biased region" description="Basic and acidic residues" evidence="1">
    <location>
        <begin position="426"/>
        <end position="442"/>
    </location>
</feature>
<keyword evidence="4" id="KW-1185">Reference proteome</keyword>
<evidence type="ECO:0000313" key="4">
    <source>
        <dbReference type="Proteomes" id="UP000253628"/>
    </source>
</evidence>
<dbReference type="Pfam" id="PF03432">
    <property type="entry name" value="Relaxase"/>
    <property type="match status" value="1"/>
</dbReference>
<name>A0A366HCN6_9BURK</name>
<protein>
    <submittedName>
        <fullName evidence="3">Relaxase/mobilization nuclease-like protein</fullName>
    </submittedName>
</protein>
<dbReference type="InterPro" id="IPR005094">
    <property type="entry name" value="Endonuclease_MobA/VirD2"/>
</dbReference>
<sequence>MILKGSQRSGARQLAVHLLNERDNEHVEVHELRGFASDDLVSALREAEAVSRGTRAKQFLFSLSLNPPPRERVTVEQFERAVDAAERKLGLDGQPRAIVFHEKEGRRHAHVVWSRINVEQMKAINLPHFKHRLQEVSRELYREHGWTMPRGLIASRERDPRNFTRSEWEQAKSSKQDPKALKAMFQQCWAASDSGQAYKAALAERGYTLAAGDRRAVVAIDFRGQVYAVSKWTGLRTKEVWAKLDQLKDLPSVEQATAANAARMTEALRGFVAEAETARQKLAATLAMQRTQIVEKQRKERTDLAAAQEKRWAQESAERAARLNKGIRGLWDRLTGRHAQQTKQNEQQALAALHRDRREKDGLIEHHLQARETLHMLARQQKQAHAKDVEQLHRDIAAYQQRDPAERPNLKEHFREAASPASKPVQVEKSRQPDRGPSRDRH</sequence>
<evidence type="ECO:0000259" key="2">
    <source>
        <dbReference type="Pfam" id="PF03432"/>
    </source>
</evidence>
<dbReference type="AlphaFoldDB" id="A0A366HCN6"/>
<evidence type="ECO:0000256" key="1">
    <source>
        <dbReference type="SAM" id="MobiDB-lite"/>
    </source>
</evidence>
<reference evidence="3 4" key="1">
    <citation type="submission" date="2018-06" db="EMBL/GenBank/DDBJ databases">
        <title>Genomic Encyclopedia of Type Strains, Phase IV (KMG-IV): sequencing the most valuable type-strain genomes for metagenomic binning, comparative biology and taxonomic classification.</title>
        <authorList>
            <person name="Goeker M."/>
        </authorList>
    </citation>
    <scope>NUCLEOTIDE SEQUENCE [LARGE SCALE GENOMIC DNA]</scope>
    <source>
        <strain evidence="3 4">DSM 25520</strain>
    </source>
</reference>
<feature type="region of interest" description="Disordered" evidence="1">
    <location>
        <begin position="398"/>
        <end position="442"/>
    </location>
</feature>